<protein>
    <submittedName>
        <fullName evidence="1">Uncharacterized protein</fullName>
    </submittedName>
</protein>
<keyword evidence="2" id="KW-1185">Reference proteome</keyword>
<reference evidence="2" key="1">
    <citation type="journal article" date="2022" name="Mol. Ecol. Resour.">
        <title>The genomes of chicory, endive, great burdock and yacon provide insights into Asteraceae palaeo-polyploidization history and plant inulin production.</title>
        <authorList>
            <person name="Fan W."/>
            <person name="Wang S."/>
            <person name="Wang H."/>
            <person name="Wang A."/>
            <person name="Jiang F."/>
            <person name="Liu H."/>
            <person name="Zhao H."/>
            <person name="Xu D."/>
            <person name="Zhang Y."/>
        </authorList>
    </citation>
    <scope>NUCLEOTIDE SEQUENCE [LARGE SCALE GENOMIC DNA]</scope>
    <source>
        <strain evidence="2">cv. Punajuju</strain>
    </source>
</reference>
<reference evidence="1 2" key="2">
    <citation type="journal article" date="2022" name="Mol. Ecol. Resour.">
        <title>The genomes of chicory, endive, great burdock and yacon provide insights into Asteraceae paleo-polyploidization history and plant inulin production.</title>
        <authorList>
            <person name="Fan W."/>
            <person name="Wang S."/>
            <person name="Wang H."/>
            <person name="Wang A."/>
            <person name="Jiang F."/>
            <person name="Liu H."/>
            <person name="Zhao H."/>
            <person name="Xu D."/>
            <person name="Zhang Y."/>
        </authorList>
    </citation>
    <scope>NUCLEOTIDE SEQUENCE [LARGE SCALE GENOMIC DNA]</scope>
    <source>
        <strain evidence="2">cv. Punajuju</strain>
        <tissue evidence="1">Leaves</tissue>
    </source>
</reference>
<evidence type="ECO:0000313" key="2">
    <source>
        <dbReference type="Proteomes" id="UP001055811"/>
    </source>
</evidence>
<name>A0ACB9GYX2_CICIN</name>
<dbReference type="Proteomes" id="UP001055811">
    <property type="component" value="Linkage Group LG01"/>
</dbReference>
<organism evidence="1 2">
    <name type="scientific">Cichorium intybus</name>
    <name type="common">Chicory</name>
    <dbReference type="NCBI Taxonomy" id="13427"/>
    <lineage>
        <taxon>Eukaryota</taxon>
        <taxon>Viridiplantae</taxon>
        <taxon>Streptophyta</taxon>
        <taxon>Embryophyta</taxon>
        <taxon>Tracheophyta</taxon>
        <taxon>Spermatophyta</taxon>
        <taxon>Magnoliopsida</taxon>
        <taxon>eudicotyledons</taxon>
        <taxon>Gunneridae</taxon>
        <taxon>Pentapetalae</taxon>
        <taxon>asterids</taxon>
        <taxon>campanulids</taxon>
        <taxon>Asterales</taxon>
        <taxon>Asteraceae</taxon>
        <taxon>Cichorioideae</taxon>
        <taxon>Cichorieae</taxon>
        <taxon>Cichoriinae</taxon>
        <taxon>Cichorium</taxon>
    </lineage>
</organism>
<sequence length="99" mass="11209">MESNSLAPALRPHKPEGKRRNEHSRTPKTEQREQKNQIPNFQIAPLQAEKISGVHTSKNKAIPKRFLSDIGEDWPFGIKGLTDDIMEADSKTKNESMEA</sequence>
<dbReference type="EMBL" id="CM042009">
    <property type="protein sequence ID" value="KAI3788290.1"/>
    <property type="molecule type" value="Genomic_DNA"/>
</dbReference>
<comment type="caution">
    <text evidence="1">The sequence shown here is derived from an EMBL/GenBank/DDBJ whole genome shotgun (WGS) entry which is preliminary data.</text>
</comment>
<evidence type="ECO:0000313" key="1">
    <source>
        <dbReference type="EMBL" id="KAI3788290.1"/>
    </source>
</evidence>
<gene>
    <name evidence="1" type="ORF">L2E82_01050</name>
</gene>
<accession>A0ACB9GYX2</accession>
<proteinExistence type="predicted"/>